<keyword evidence="2" id="KW-1185">Reference proteome</keyword>
<comment type="caution">
    <text evidence="1">The sequence shown here is derived from an EMBL/GenBank/DDBJ whole genome shotgun (WGS) entry which is preliminary data.</text>
</comment>
<name>A0ACB8RH74_9AGAM</name>
<reference evidence="1" key="1">
    <citation type="submission" date="2021-02" db="EMBL/GenBank/DDBJ databases">
        <authorList>
            <consortium name="DOE Joint Genome Institute"/>
            <person name="Ahrendt S."/>
            <person name="Looney B.P."/>
            <person name="Miyauchi S."/>
            <person name="Morin E."/>
            <person name="Drula E."/>
            <person name="Courty P.E."/>
            <person name="Chicoki N."/>
            <person name="Fauchery L."/>
            <person name="Kohler A."/>
            <person name="Kuo A."/>
            <person name="Labutti K."/>
            <person name="Pangilinan J."/>
            <person name="Lipzen A."/>
            <person name="Riley R."/>
            <person name="Andreopoulos W."/>
            <person name="He G."/>
            <person name="Johnson J."/>
            <person name="Barry K.W."/>
            <person name="Grigoriev I.V."/>
            <person name="Nagy L."/>
            <person name="Hibbett D."/>
            <person name="Henrissat B."/>
            <person name="Matheny P.B."/>
            <person name="Labbe J."/>
            <person name="Martin F."/>
        </authorList>
    </citation>
    <scope>NUCLEOTIDE SEQUENCE</scope>
    <source>
        <strain evidence="1">FP105234-sp</strain>
    </source>
</reference>
<dbReference type="Proteomes" id="UP000814033">
    <property type="component" value="Unassembled WGS sequence"/>
</dbReference>
<dbReference type="EMBL" id="MU276026">
    <property type="protein sequence ID" value="KAI0043259.1"/>
    <property type="molecule type" value="Genomic_DNA"/>
</dbReference>
<feature type="non-terminal residue" evidence="1">
    <location>
        <position position="262"/>
    </location>
</feature>
<protein>
    <submittedName>
        <fullName evidence="1">Uncharacterized protein</fullName>
    </submittedName>
</protein>
<feature type="non-terminal residue" evidence="1">
    <location>
        <position position="1"/>
    </location>
</feature>
<accession>A0ACB8RH74</accession>
<sequence length="262" mass="29305">PVPTTPTTSVHIAPPPFSSLVRPKARIGDLSPYILLQIVHQAFPQTPDVDRGRLQRQRRTLQWLSTSLRLVNRAFYIACMHVLRSTYLPAYASLVRPPYTSDPFPLTSQPSPAPSSPTTSSSTPQTHGPLQRETTVLDLFIALRVREDVWADESDLHLGNEEAWRDLFDLMQPRARAEDLIRAAGDRYGLFFGPGSSVSARSEKKKVDFSLVSVTFSPRRVGLALTLPGGRRRTVVEVDRTRDEKLEVAAKRLAVGLRDWLA</sequence>
<evidence type="ECO:0000313" key="2">
    <source>
        <dbReference type="Proteomes" id="UP000814033"/>
    </source>
</evidence>
<organism evidence="1 2">
    <name type="scientific">Auriscalpium vulgare</name>
    <dbReference type="NCBI Taxonomy" id="40419"/>
    <lineage>
        <taxon>Eukaryota</taxon>
        <taxon>Fungi</taxon>
        <taxon>Dikarya</taxon>
        <taxon>Basidiomycota</taxon>
        <taxon>Agaricomycotina</taxon>
        <taxon>Agaricomycetes</taxon>
        <taxon>Russulales</taxon>
        <taxon>Auriscalpiaceae</taxon>
        <taxon>Auriscalpium</taxon>
    </lineage>
</organism>
<reference evidence="1" key="2">
    <citation type="journal article" date="2022" name="New Phytol.">
        <title>Evolutionary transition to the ectomycorrhizal habit in the genomes of a hyperdiverse lineage of mushroom-forming fungi.</title>
        <authorList>
            <person name="Looney B."/>
            <person name="Miyauchi S."/>
            <person name="Morin E."/>
            <person name="Drula E."/>
            <person name="Courty P.E."/>
            <person name="Kohler A."/>
            <person name="Kuo A."/>
            <person name="LaButti K."/>
            <person name="Pangilinan J."/>
            <person name="Lipzen A."/>
            <person name="Riley R."/>
            <person name="Andreopoulos W."/>
            <person name="He G."/>
            <person name="Johnson J."/>
            <person name="Nolan M."/>
            <person name="Tritt A."/>
            <person name="Barry K.W."/>
            <person name="Grigoriev I.V."/>
            <person name="Nagy L.G."/>
            <person name="Hibbett D."/>
            <person name="Henrissat B."/>
            <person name="Matheny P.B."/>
            <person name="Labbe J."/>
            <person name="Martin F.M."/>
        </authorList>
    </citation>
    <scope>NUCLEOTIDE SEQUENCE</scope>
    <source>
        <strain evidence="1">FP105234-sp</strain>
    </source>
</reference>
<proteinExistence type="predicted"/>
<evidence type="ECO:0000313" key="1">
    <source>
        <dbReference type="EMBL" id="KAI0043259.1"/>
    </source>
</evidence>
<gene>
    <name evidence="1" type="ORF">FA95DRAFT_1463846</name>
</gene>